<evidence type="ECO:0000313" key="3">
    <source>
        <dbReference type="Proteomes" id="UP001158049"/>
    </source>
</evidence>
<gene>
    <name evidence="2" type="ORF">SAMN06295970_12011</name>
</gene>
<feature type="chain" id="PRO_5045345406" description="Alpha/beta hydrolase" evidence="1">
    <location>
        <begin position="20"/>
        <end position="254"/>
    </location>
</feature>
<dbReference type="InterPro" id="IPR029058">
    <property type="entry name" value="AB_hydrolase_fold"/>
</dbReference>
<reference evidence="2 3" key="1">
    <citation type="submission" date="2017-05" db="EMBL/GenBank/DDBJ databases">
        <authorList>
            <person name="Varghese N."/>
            <person name="Submissions S."/>
        </authorList>
    </citation>
    <scope>NUCLEOTIDE SEQUENCE [LARGE SCALE GENOMIC DNA]</scope>
    <source>
        <strain evidence="2 3">DSM 26001</strain>
    </source>
</reference>
<protein>
    <recommendedName>
        <fullName evidence="4">Alpha/beta hydrolase</fullName>
    </recommendedName>
</protein>
<evidence type="ECO:0000313" key="2">
    <source>
        <dbReference type="EMBL" id="SMP73952.1"/>
    </source>
</evidence>
<organism evidence="2 3">
    <name type="scientific">Noviherbaspirillum suwonense</name>
    <dbReference type="NCBI Taxonomy" id="1224511"/>
    <lineage>
        <taxon>Bacteria</taxon>
        <taxon>Pseudomonadati</taxon>
        <taxon>Pseudomonadota</taxon>
        <taxon>Betaproteobacteria</taxon>
        <taxon>Burkholderiales</taxon>
        <taxon>Oxalobacteraceae</taxon>
        <taxon>Noviherbaspirillum</taxon>
    </lineage>
</organism>
<dbReference type="SUPFAM" id="SSF53474">
    <property type="entry name" value="alpha/beta-Hydrolases"/>
    <property type="match status" value="1"/>
</dbReference>
<dbReference type="Gene3D" id="3.40.50.1820">
    <property type="entry name" value="alpha/beta hydrolase"/>
    <property type="match status" value="1"/>
</dbReference>
<dbReference type="RefSeq" id="WP_283444328.1">
    <property type="nucleotide sequence ID" value="NZ_FXUL01000020.1"/>
</dbReference>
<dbReference type="PROSITE" id="PS51257">
    <property type="entry name" value="PROKAR_LIPOPROTEIN"/>
    <property type="match status" value="1"/>
</dbReference>
<comment type="caution">
    <text evidence="2">The sequence shown here is derived from an EMBL/GenBank/DDBJ whole genome shotgun (WGS) entry which is preliminary data.</text>
</comment>
<accession>A0ABY1QK10</accession>
<dbReference type="EMBL" id="FXUL01000020">
    <property type="protein sequence ID" value="SMP73952.1"/>
    <property type="molecule type" value="Genomic_DNA"/>
</dbReference>
<keyword evidence="3" id="KW-1185">Reference proteome</keyword>
<sequence length="254" mass="28622">MKRPYTAVLLAATLLTVLAGCALFPPTRDKLDVLDLGGRCSVHPDTLLVFLPGRYDRPKDLVDKGFVQAVRERGVDADILIPDLHFGYYIKRTAVDRLHEDVIRPAREKGYRRIWLVGISVGGLGALLYPQMQPGMVDELVLIAPYLGESRIHQEIVRAGGLKAWEPGQWTAEDYERTLWDWLRRHGGRPDPVISLGYGRSDSFAMSNRLLAAVLPDNRITSVPGGHEWAPWLQIWETVLDRRPLRACIRNAAQ</sequence>
<feature type="signal peptide" evidence="1">
    <location>
        <begin position="1"/>
        <end position="19"/>
    </location>
</feature>
<proteinExistence type="predicted"/>
<keyword evidence="1" id="KW-0732">Signal</keyword>
<evidence type="ECO:0008006" key="4">
    <source>
        <dbReference type="Google" id="ProtNLM"/>
    </source>
</evidence>
<evidence type="ECO:0000256" key="1">
    <source>
        <dbReference type="SAM" id="SignalP"/>
    </source>
</evidence>
<dbReference type="Proteomes" id="UP001158049">
    <property type="component" value="Unassembled WGS sequence"/>
</dbReference>
<name>A0ABY1QK10_9BURK</name>